<feature type="domain" description="PAS" evidence="5">
    <location>
        <begin position="247"/>
        <end position="320"/>
    </location>
</feature>
<evidence type="ECO:0000256" key="3">
    <source>
        <dbReference type="ARBA" id="ARBA00022991"/>
    </source>
</evidence>
<dbReference type="SMART" id="SM00387">
    <property type="entry name" value="HATPase_c"/>
    <property type="match status" value="1"/>
</dbReference>
<dbReference type="InterPro" id="IPR000014">
    <property type="entry name" value="PAS"/>
</dbReference>
<dbReference type="PANTHER" id="PTHR47429">
    <property type="entry name" value="PROTEIN TWIN LOV 1"/>
    <property type="match status" value="1"/>
</dbReference>
<dbReference type="PROSITE" id="PS50113">
    <property type="entry name" value="PAC"/>
    <property type="match status" value="3"/>
</dbReference>
<keyword evidence="1" id="KW-0285">Flavoprotein</keyword>
<gene>
    <name evidence="7" type="ORF">AArcSt2_14135</name>
</gene>
<dbReference type="Pfam" id="PF08447">
    <property type="entry name" value="PAS_3"/>
    <property type="match status" value="1"/>
</dbReference>
<reference evidence="7" key="2">
    <citation type="submission" date="2022-02" db="EMBL/GenBank/DDBJ databases">
        <authorList>
            <person name="Elcheninov A.G."/>
            <person name="Sorokin D.Y."/>
            <person name="Kublanov I.V."/>
        </authorList>
    </citation>
    <scope>NUCLEOTIDE SEQUENCE</scope>
    <source>
        <strain evidence="7">AArc-St2</strain>
    </source>
</reference>
<sequence>MNSLEDVPEMLDCEDILSQTSAGVVVIASRRDDVFVDATAKELLKLEDDVTPVDFPEHFSRIIGLDVSAHLETVPIKSVPETGYELPTAIWDNSITAYTNGKCWILDLSTDQNETQQREVLLERQRDLLRQTERVAQTGGWEIEIKSGGLYWSHGTKRIHGVDLSYEPTLEDAIGFYLQDDRERIREVVSQAIEAKESYDVTLRIETPAGDTKWIKSTGEPVIKDGVLTHLRGAVQDITERQKADEQRKMLERAIDSAPIGVTIADANKNDEPLVYVNAGFTELTGYDTAAAIGENCRFLQGENTDERQVKRVREAIEKEFPRTVELLNYDKNGDEFWNQLTVAPIKDETGTATHFVGIQNDVSTRRRFESELAKFRQAVESAGHAIYITDPDGTITYVNSAFEETTQYSEHEVLGKTPNILNSGEMPEEYFNQLWSTITAGNVLEADIIDQRKSGQRYHAHQTIAPIIDGMDDIQGFVAIQTDTTDQIERKQRITVLDRVLRHNLRNDMNVILGHAEIIAAEETETEARRQSAEKIQCVGNNLLSLVQKERKVVELLSAPMRIEVLSVSTVLEDAVTRIRQEYPEAEIDMMYEGTDTVRASQQLSEAVRELIENAIIHNDREVPQVEISVTEDTETLAIHVADNSTTIPEQERDIVTGDKHTSPLYHGSGMGLWLVKWIIDRSGGRLEFAENEPRGNIVQIIIQRVITG</sequence>
<dbReference type="InterPro" id="IPR001610">
    <property type="entry name" value="PAC"/>
</dbReference>
<dbReference type="InterPro" id="IPR003594">
    <property type="entry name" value="HATPase_dom"/>
</dbReference>
<evidence type="ECO:0000259" key="4">
    <source>
        <dbReference type="PROSITE" id="PS50109"/>
    </source>
</evidence>
<dbReference type="GO" id="GO:0006355">
    <property type="term" value="P:regulation of DNA-templated transcription"/>
    <property type="evidence" value="ECO:0007669"/>
    <property type="project" value="InterPro"/>
</dbReference>
<dbReference type="PROSITE" id="PS50109">
    <property type="entry name" value="HIS_KIN"/>
    <property type="match status" value="1"/>
</dbReference>
<keyword evidence="3" id="KW-0157">Chromophore</keyword>
<dbReference type="InterPro" id="IPR000700">
    <property type="entry name" value="PAS-assoc_C"/>
</dbReference>
<organism evidence="7 8">
    <name type="scientific">Natronocalculus amylovorans</name>
    <dbReference type="NCBI Taxonomy" id="2917812"/>
    <lineage>
        <taxon>Archaea</taxon>
        <taxon>Methanobacteriati</taxon>
        <taxon>Methanobacteriota</taxon>
        <taxon>Stenosarchaea group</taxon>
        <taxon>Halobacteria</taxon>
        <taxon>Halobacteriales</taxon>
        <taxon>Haloferacaceae</taxon>
        <taxon>Natronocalculus</taxon>
    </lineage>
</organism>
<protein>
    <submittedName>
        <fullName evidence="7">PAS domain S-box protein</fullName>
    </submittedName>
</protein>
<dbReference type="SMART" id="SM00086">
    <property type="entry name" value="PAC"/>
    <property type="match status" value="3"/>
</dbReference>
<dbReference type="SUPFAM" id="SSF55874">
    <property type="entry name" value="ATPase domain of HSP90 chaperone/DNA topoisomerase II/histidine kinase"/>
    <property type="match status" value="1"/>
</dbReference>
<dbReference type="InterPro" id="IPR013767">
    <property type="entry name" value="PAS_fold"/>
</dbReference>
<dbReference type="InterPro" id="IPR003661">
    <property type="entry name" value="HisK_dim/P_dom"/>
</dbReference>
<dbReference type="InterPro" id="IPR035965">
    <property type="entry name" value="PAS-like_dom_sf"/>
</dbReference>
<name>A0AAE3FZ57_9EURY</name>
<dbReference type="InterPro" id="IPR005467">
    <property type="entry name" value="His_kinase_dom"/>
</dbReference>
<dbReference type="Pfam" id="PF00989">
    <property type="entry name" value="PAS"/>
    <property type="match status" value="1"/>
</dbReference>
<comment type="caution">
    <text evidence="7">The sequence shown here is derived from an EMBL/GenBank/DDBJ whole genome shotgun (WGS) entry which is preliminary data.</text>
</comment>
<dbReference type="InterPro" id="IPR013655">
    <property type="entry name" value="PAS_fold_3"/>
</dbReference>
<dbReference type="CDD" id="cd00082">
    <property type="entry name" value="HisKA"/>
    <property type="match status" value="1"/>
</dbReference>
<dbReference type="EMBL" id="JAKRVX010000007">
    <property type="protein sequence ID" value="MCL9818078.1"/>
    <property type="molecule type" value="Genomic_DNA"/>
</dbReference>
<dbReference type="Gene3D" id="3.30.450.20">
    <property type="entry name" value="PAS domain"/>
    <property type="match status" value="3"/>
</dbReference>
<evidence type="ECO:0000259" key="6">
    <source>
        <dbReference type="PROSITE" id="PS50113"/>
    </source>
</evidence>
<dbReference type="Proteomes" id="UP001203207">
    <property type="component" value="Unassembled WGS sequence"/>
</dbReference>
<dbReference type="PANTHER" id="PTHR47429:SF2">
    <property type="entry name" value="PROTEIN TWIN LOV 1"/>
    <property type="match status" value="1"/>
</dbReference>
<keyword evidence="2" id="KW-0288">FMN</keyword>
<dbReference type="GO" id="GO:0000155">
    <property type="term" value="F:phosphorelay sensor kinase activity"/>
    <property type="evidence" value="ECO:0007669"/>
    <property type="project" value="InterPro"/>
</dbReference>
<dbReference type="Gene3D" id="3.30.565.10">
    <property type="entry name" value="Histidine kinase-like ATPase, C-terminal domain"/>
    <property type="match status" value="1"/>
</dbReference>
<evidence type="ECO:0000313" key="8">
    <source>
        <dbReference type="Proteomes" id="UP001203207"/>
    </source>
</evidence>
<evidence type="ECO:0000313" key="7">
    <source>
        <dbReference type="EMBL" id="MCL9818078.1"/>
    </source>
</evidence>
<evidence type="ECO:0000256" key="2">
    <source>
        <dbReference type="ARBA" id="ARBA00022643"/>
    </source>
</evidence>
<dbReference type="AlphaFoldDB" id="A0AAE3FZ57"/>
<evidence type="ECO:0000256" key="1">
    <source>
        <dbReference type="ARBA" id="ARBA00022630"/>
    </source>
</evidence>
<feature type="domain" description="PAC" evidence="6">
    <location>
        <begin position="199"/>
        <end position="250"/>
    </location>
</feature>
<dbReference type="NCBIfam" id="TIGR00229">
    <property type="entry name" value="sensory_box"/>
    <property type="match status" value="3"/>
</dbReference>
<dbReference type="CDD" id="cd00130">
    <property type="entry name" value="PAS"/>
    <property type="match status" value="3"/>
</dbReference>
<dbReference type="Gene3D" id="2.10.70.100">
    <property type="match status" value="1"/>
</dbReference>
<reference evidence="7" key="1">
    <citation type="journal article" date="2022" name="Syst. Appl. Microbiol.">
        <title>Natronocalculus amylovorans gen. nov., sp. nov., and Natranaeroarchaeum aerophilus sp. nov., dominant culturable amylolytic natronoarchaea from hypersaline soda lakes in southwestern Siberia.</title>
        <authorList>
            <person name="Sorokin D.Y."/>
            <person name="Elcheninov A.G."/>
            <person name="Khizhniak T.V."/>
            <person name="Koenen M."/>
            <person name="Bale N.J."/>
            <person name="Damste J.S.S."/>
            <person name="Kublanov I.V."/>
        </authorList>
    </citation>
    <scope>NUCLEOTIDE SEQUENCE</scope>
    <source>
        <strain evidence="7">AArc-St2</strain>
    </source>
</reference>
<dbReference type="RefSeq" id="WP_250585531.1">
    <property type="nucleotide sequence ID" value="NZ_JAKRVX010000007.1"/>
</dbReference>
<dbReference type="Pfam" id="PF13426">
    <property type="entry name" value="PAS_9"/>
    <property type="match status" value="1"/>
</dbReference>
<accession>A0AAE3FZ57</accession>
<proteinExistence type="predicted"/>
<feature type="domain" description="Histidine kinase" evidence="4">
    <location>
        <begin position="501"/>
        <end position="708"/>
    </location>
</feature>
<evidence type="ECO:0000259" key="5">
    <source>
        <dbReference type="PROSITE" id="PS50112"/>
    </source>
</evidence>
<feature type="domain" description="PAC" evidence="6">
    <location>
        <begin position="443"/>
        <end position="497"/>
    </location>
</feature>
<dbReference type="PROSITE" id="PS50112">
    <property type="entry name" value="PAS"/>
    <property type="match status" value="2"/>
</dbReference>
<dbReference type="InterPro" id="IPR036890">
    <property type="entry name" value="HATPase_C_sf"/>
</dbReference>
<dbReference type="SMART" id="SM00091">
    <property type="entry name" value="PAS"/>
    <property type="match status" value="2"/>
</dbReference>
<dbReference type="SUPFAM" id="SSF55785">
    <property type="entry name" value="PYP-like sensor domain (PAS domain)"/>
    <property type="match status" value="3"/>
</dbReference>
<keyword evidence="8" id="KW-1185">Reference proteome</keyword>
<dbReference type="Pfam" id="PF02518">
    <property type="entry name" value="HATPase_c"/>
    <property type="match status" value="1"/>
</dbReference>
<feature type="domain" description="PAS" evidence="5">
    <location>
        <begin position="372"/>
        <end position="418"/>
    </location>
</feature>
<feature type="domain" description="PAC" evidence="6">
    <location>
        <begin position="323"/>
        <end position="375"/>
    </location>
</feature>